<sequence>MKNTFIIIALLFSAQCAFSQSISPAEDDEFCPLQDITFTVTLPRILDNTVPSVASYTNGPIIITGILPGSIKNTPTQTTCTFVGRFRDVNINQVFKITYQTNLDSIKSYLPSFKKIKSLFYNITPSTTCKPLQLNIASVTVPRCQIVNIPINFQNIQWSTFGENPAYCFGTITTYEYLLPKNWSIGNSTSDGTSWIKAGNNVTVTSDFSNGINGSIQVRPSNNCGINLANGYIPAQISISRPAPTLSITSNSFNLCSATTGAFTINGIPTGATVLWQVDNTTLAQINGPNNINTINVTANSNGFNGDVALTATVQQCTFTYPVTATITIGTGTPPTITNLNYDNRCGSF</sequence>
<evidence type="ECO:0000313" key="2">
    <source>
        <dbReference type="EMBL" id="PZX63765.1"/>
    </source>
</evidence>
<organism evidence="2 3">
    <name type="scientific">Hydrotalea sandarakina</name>
    <dbReference type="NCBI Taxonomy" id="1004304"/>
    <lineage>
        <taxon>Bacteria</taxon>
        <taxon>Pseudomonadati</taxon>
        <taxon>Bacteroidota</taxon>
        <taxon>Chitinophagia</taxon>
        <taxon>Chitinophagales</taxon>
        <taxon>Chitinophagaceae</taxon>
        <taxon>Hydrotalea</taxon>
    </lineage>
</organism>
<feature type="chain" id="PRO_5015941308" description="Ig-like domain-containing protein" evidence="1">
    <location>
        <begin position="20"/>
        <end position="349"/>
    </location>
</feature>
<comment type="caution">
    <text evidence="2">The sequence shown here is derived from an EMBL/GenBank/DDBJ whole genome shotgun (WGS) entry which is preliminary data.</text>
</comment>
<feature type="signal peptide" evidence="1">
    <location>
        <begin position="1"/>
        <end position="19"/>
    </location>
</feature>
<dbReference type="EMBL" id="QKZV01000003">
    <property type="protein sequence ID" value="PZX63765.1"/>
    <property type="molecule type" value="Genomic_DNA"/>
</dbReference>
<dbReference type="OrthoDB" id="680096at2"/>
<proteinExistence type="predicted"/>
<keyword evidence="3" id="KW-1185">Reference proteome</keyword>
<name>A0A2W7SLD2_9BACT</name>
<reference evidence="2 3" key="1">
    <citation type="submission" date="2018-06" db="EMBL/GenBank/DDBJ databases">
        <title>Genomic Encyclopedia of Archaeal and Bacterial Type Strains, Phase II (KMG-II): from individual species to whole genera.</title>
        <authorList>
            <person name="Goeker M."/>
        </authorList>
    </citation>
    <scope>NUCLEOTIDE SEQUENCE [LARGE SCALE GENOMIC DNA]</scope>
    <source>
        <strain evidence="2 3">DSM 23241</strain>
    </source>
</reference>
<protein>
    <recommendedName>
        <fullName evidence="4">Ig-like domain-containing protein</fullName>
    </recommendedName>
</protein>
<gene>
    <name evidence="2" type="ORF">LX80_01423</name>
</gene>
<feature type="non-terminal residue" evidence="2">
    <location>
        <position position="349"/>
    </location>
</feature>
<keyword evidence="1" id="KW-0732">Signal</keyword>
<dbReference type="Proteomes" id="UP000249720">
    <property type="component" value="Unassembled WGS sequence"/>
</dbReference>
<dbReference type="AlphaFoldDB" id="A0A2W7SLD2"/>
<evidence type="ECO:0000256" key="1">
    <source>
        <dbReference type="SAM" id="SignalP"/>
    </source>
</evidence>
<evidence type="ECO:0008006" key="4">
    <source>
        <dbReference type="Google" id="ProtNLM"/>
    </source>
</evidence>
<dbReference type="RefSeq" id="WP_146250412.1">
    <property type="nucleotide sequence ID" value="NZ_QKZV01000003.1"/>
</dbReference>
<evidence type="ECO:0000313" key="3">
    <source>
        <dbReference type="Proteomes" id="UP000249720"/>
    </source>
</evidence>
<accession>A0A2W7SLD2</accession>